<evidence type="ECO:0000256" key="4">
    <source>
        <dbReference type="ARBA" id="ARBA00022554"/>
    </source>
</evidence>
<dbReference type="PANTHER" id="PTHR22950">
    <property type="entry name" value="AMINO ACID TRANSPORTER"/>
    <property type="match status" value="1"/>
</dbReference>
<dbReference type="InterPro" id="IPR013057">
    <property type="entry name" value="AA_transpt_TM"/>
</dbReference>
<reference evidence="11" key="1">
    <citation type="submission" date="2022-10" db="EMBL/GenBank/DDBJ databases">
        <title>Puccinia triticina Genome sequencing and assembly.</title>
        <authorList>
            <person name="Li C."/>
        </authorList>
    </citation>
    <scope>NUCLEOTIDE SEQUENCE</scope>
    <source>
        <strain evidence="11">Pt15</strain>
    </source>
</reference>
<dbReference type="GeneID" id="77803677"/>
<keyword evidence="12" id="KW-1185">Reference proteome</keyword>
<feature type="transmembrane region" description="Helical" evidence="9">
    <location>
        <begin position="435"/>
        <end position="456"/>
    </location>
</feature>
<feature type="transmembrane region" description="Helical" evidence="9">
    <location>
        <begin position="185"/>
        <end position="203"/>
    </location>
</feature>
<evidence type="ECO:0000256" key="8">
    <source>
        <dbReference type="ARBA" id="ARBA00023136"/>
    </source>
</evidence>
<evidence type="ECO:0000256" key="3">
    <source>
        <dbReference type="ARBA" id="ARBA00022448"/>
    </source>
</evidence>
<evidence type="ECO:0000256" key="2">
    <source>
        <dbReference type="ARBA" id="ARBA00008066"/>
    </source>
</evidence>
<evidence type="ECO:0000313" key="11">
    <source>
        <dbReference type="EMBL" id="WAQ91218.1"/>
    </source>
</evidence>
<keyword evidence="3" id="KW-0813">Transport</keyword>
<feature type="transmembrane region" description="Helical" evidence="9">
    <location>
        <begin position="129"/>
        <end position="150"/>
    </location>
</feature>
<evidence type="ECO:0000256" key="9">
    <source>
        <dbReference type="SAM" id="Phobius"/>
    </source>
</evidence>
<evidence type="ECO:0000256" key="1">
    <source>
        <dbReference type="ARBA" id="ARBA00004128"/>
    </source>
</evidence>
<evidence type="ECO:0000313" key="12">
    <source>
        <dbReference type="Proteomes" id="UP001164743"/>
    </source>
</evidence>
<protein>
    <recommendedName>
        <fullName evidence="10">Amino acid transporter transmembrane domain-containing protein</fullName>
    </recommendedName>
</protein>
<feature type="domain" description="Amino acid transporter transmembrane" evidence="10">
    <location>
        <begin position="48"/>
        <end position="460"/>
    </location>
</feature>
<organism evidence="11 12">
    <name type="scientific">Puccinia triticina</name>
    <dbReference type="NCBI Taxonomy" id="208348"/>
    <lineage>
        <taxon>Eukaryota</taxon>
        <taxon>Fungi</taxon>
        <taxon>Dikarya</taxon>
        <taxon>Basidiomycota</taxon>
        <taxon>Pucciniomycotina</taxon>
        <taxon>Pucciniomycetes</taxon>
        <taxon>Pucciniales</taxon>
        <taxon>Pucciniaceae</taxon>
        <taxon>Puccinia</taxon>
    </lineage>
</organism>
<evidence type="ECO:0000256" key="7">
    <source>
        <dbReference type="ARBA" id="ARBA00022989"/>
    </source>
</evidence>
<evidence type="ECO:0000256" key="6">
    <source>
        <dbReference type="ARBA" id="ARBA00022970"/>
    </source>
</evidence>
<keyword evidence="4" id="KW-0926">Vacuole</keyword>
<name>A0ABY7D272_9BASI</name>
<accession>A0ABY7D272</accession>
<feature type="transmembrane region" description="Helical" evidence="9">
    <location>
        <begin position="287"/>
        <end position="311"/>
    </location>
</feature>
<keyword evidence="7 9" id="KW-1133">Transmembrane helix</keyword>
<proteinExistence type="inferred from homology"/>
<keyword evidence="6" id="KW-0029">Amino-acid transport</keyword>
<gene>
    <name evidence="11" type="ORF">PtA15_14A100</name>
</gene>
<evidence type="ECO:0000256" key="5">
    <source>
        <dbReference type="ARBA" id="ARBA00022692"/>
    </source>
</evidence>
<dbReference type="Pfam" id="PF01490">
    <property type="entry name" value="Aa_trans"/>
    <property type="match status" value="1"/>
</dbReference>
<dbReference type="Proteomes" id="UP001164743">
    <property type="component" value="Chromosome 14A"/>
</dbReference>
<feature type="transmembrane region" description="Helical" evidence="9">
    <location>
        <begin position="209"/>
        <end position="230"/>
    </location>
</feature>
<feature type="transmembrane region" description="Helical" evidence="9">
    <location>
        <begin position="410"/>
        <end position="429"/>
    </location>
</feature>
<evidence type="ECO:0000259" key="10">
    <source>
        <dbReference type="Pfam" id="PF01490"/>
    </source>
</evidence>
<dbReference type="EMBL" id="CP110434">
    <property type="protein sequence ID" value="WAQ91218.1"/>
    <property type="molecule type" value="Genomic_DNA"/>
</dbReference>
<feature type="transmembrane region" description="Helical" evidence="9">
    <location>
        <begin position="46"/>
        <end position="68"/>
    </location>
</feature>
<comment type="subcellular location">
    <subcellularLocation>
        <location evidence="1">Vacuole membrane</location>
        <topology evidence="1">Multi-pass membrane protein</topology>
    </subcellularLocation>
</comment>
<keyword evidence="8 9" id="KW-0472">Membrane</keyword>
<feature type="transmembrane region" description="Helical" evidence="9">
    <location>
        <begin position="80"/>
        <end position="109"/>
    </location>
</feature>
<keyword evidence="5 9" id="KW-0812">Transmembrane</keyword>
<comment type="similarity">
    <text evidence="2">Belongs to the amino acid/polyamine transporter 2 family.</text>
</comment>
<feature type="transmembrane region" description="Helical" evidence="9">
    <location>
        <begin position="519"/>
        <end position="539"/>
    </location>
</feature>
<sequence length="544" mass="59740">MSSCHVTCELLSTGGLPSAAVFRQWPHQTTTSIIKPTMDHYNRPKIGTASFLSCVANLSNTILGTGMLAMAHGFAQGGLIIGFTTVIICGSMAYLGLYLLSLCAAHPAIPQRTASFSSISKLTYPQASTLFDLAIAIKCFGVSISYLLIFGKLMPQVILSFKSTSSLLLTDENTENTLWLLDRRLWITLSMLVLVPVSFLPTLDSLRHISYVALIGVFNLIIVVIFKFCFSSDPLPSKSSGAEIHWIKLDPSFLTALPLFVFAYTCAQNIFSVHNEMVDNSPRQMKTVLLTCIGSAVGTYEIVGVLGYLTFGSKVSSNLISDYESSIFISISRLTISILVLFSYPLQLFPCRSSLIKVLNHKHSQESSPEIHHAPLATTSQDLEREDVQDSVEVGDEDMHLGDEPISVKLYVGITAFLLLGSFLIAVNVERLETVLGFVGSTGSTTISYILPGLFFRKLFPIGLPSSPDLTTNPQLDRYFDHQQTTEQEATEGCPDILHERQQVDDLIAPHQLVLLRKLSFALVVAGFVIMVVCFSLNIHDAFF</sequence>
<dbReference type="PANTHER" id="PTHR22950:SF678">
    <property type="entry name" value="VACUOLAR AMINO ACID TRANSPORTER 5-RELATED"/>
    <property type="match status" value="1"/>
</dbReference>
<dbReference type="RefSeq" id="XP_053026773.1">
    <property type="nucleotide sequence ID" value="XM_053162782.1"/>
</dbReference>